<dbReference type="Proteomes" id="UP001198163">
    <property type="component" value="Unassembled WGS sequence"/>
</dbReference>
<dbReference type="RefSeq" id="WP_230755657.1">
    <property type="nucleotide sequence ID" value="NZ_JAINWA010000003.1"/>
</dbReference>
<reference evidence="2" key="1">
    <citation type="submission" date="2021-08" db="EMBL/GenBank/DDBJ databases">
        <title>Comparative analyses of Brucepasteria parasyntrophica and Teretinema zuelzerae.</title>
        <authorList>
            <person name="Song Y."/>
            <person name="Brune A."/>
        </authorList>
    </citation>
    <scope>NUCLEOTIDE SEQUENCE</scope>
    <source>
        <strain evidence="2">DSM 1903</strain>
    </source>
</reference>
<dbReference type="AlphaFoldDB" id="A0AAE3EIC5"/>
<evidence type="ECO:0000256" key="1">
    <source>
        <dbReference type="SAM" id="MobiDB-lite"/>
    </source>
</evidence>
<dbReference type="EMBL" id="JAINWA010000003">
    <property type="protein sequence ID" value="MCD1654961.1"/>
    <property type="molecule type" value="Genomic_DNA"/>
</dbReference>
<proteinExistence type="predicted"/>
<evidence type="ECO:0000313" key="2">
    <source>
        <dbReference type="EMBL" id="MCD1654961.1"/>
    </source>
</evidence>
<evidence type="ECO:0000313" key="3">
    <source>
        <dbReference type="Proteomes" id="UP001198163"/>
    </source>
</evidence>
<keyword evidence="3" id="KW-1185">Reference proteome</keyword>
<sequence length="68" mass="7637">MLKKIVALYNRPAKKTGGFLVRSAGVQTGRGMNPFKSFRNHPERIEISPEPAEETLLDPNSMENSLEH</sequence>
<accession>A0AAE3EIC5</accession>
<name>A0AAE3EIC5_9SPIR</name>
<feature type="region of interest" description="Disordered" evidence="1">
    <location>
        <begin position="48"/>
        <end position="68"/>
    </location>
</feature>
<protein>
    <submittedName>
        <fullName evidence="2">Uncharacterized protein</fullName>
    </submittedName>
</protein>
<organism evidence="2 3">
    <name type="scientific">Teretinema zuelzerae</name>
    <dbReference type="NCBI Taxonomy" id="156"/>
    <lineage>
        <taxon>Bacteria</taxon>
        <taxon>Pseudomonadati</taxon>
        <taxon>Spirochaetota</taxon>
        <taxon>Spirochaetia</taxon>
        <taxon>Spirochaetales</taxon>
        <taxon>Treponemataceae</taxon>
        <taxon>Teretinema</taxon>
    </lineage>
</organism>
<gene>
    <name evidence="2" type="ORF">K7J14_09645</name>
</gene>
<comment type="caution">
    <text evidence="2">The sequence shown here is derived from an EMBL/GenBank/DDBJ whole genome shotgun (WGS) entry which is preliminary data.</text>
</comment>